<dbReference type="GO" id="GO:0016814">
    <property type="term" value="F:hydrolase activity, acting on carbon-nitrogen (but not peptide) bonds, in cyclic amidines"/>
    <property type="evidence" value="ECO:0007669"/>
    <property type="project" value="UniProtKB-ARBA"/>
</dbReference>
<feature type="domain" description="Adenosine deaminase" evidence="6">
    <location>
        <begin position="14"/>
        <end position="318"/>
    </location>
</feature>
<proteinExistence type="inferred from homology"/>
<dbReference type="InterPro" id="IPR006650">
    <property type="entry name" value="A/AMP_deam_AS"/>
</dbReference>
<dbReference type="AlphaFoldDB" id="A0A367ZUU1"/>
<dbReference type="InterPro" id="IPR006330">
    <property type="entry name" value="Ado/ade_deaminase"/>
</dbReference>
<dbReference type="GO" id="GO:0046872">
    <property type="term" value="F:metal ion binding"/>
    <property type="evidence" value="ECO:0007669"/>
    <property type="project" value="UniProtKB-KW"/>
</dbReference>
<reference evidence="7 8" key="1">
    <citation type="submission" date="2018-05" db="EMBL/GenBank/DDBJ databases">
        <title>A metagenomic window into the 2 km-deep terrestrial subsurface aquifer revealed taxonomically and functionally diverse microbial community comprising novel uncultured bacterial lineages.</title>
        <authorList>
            <person name="Kadnikov V.V."/>
            <person name="Mardanov A.V."/>
            <person name="Beletsky A.V."/>
            <person name="Banks D."/>
            <person name="Pimenov N.V."/>
            <person name="Frank Y.A."/>
            <person name="Karnachuk O.V."/>
            <person name="Ravin N.V."/>
        </authorList>
    </citation>
    <scope>NUCLEOTIDE SEQUENCE [LARGE SCALE GENOMIC DNA]</scope>
    <source>
        <strain evidence="7">BY5</strain>
    </source>
</reference>
<dbReference type="GO" id="GO:0009168">
    <property type="term" value="P:purine ribonucleoside monophosphate biosynthetic process"/>
    <property type="evidence" value="ECO:0007669"/>
    <property type="project" value="InterPro"/>
</dbReference>
<dbReference type="GO" id="GO:0019239">
    <property type="term" value="F:deaminase activity"/>
    <property type="evidence" value="ECO:0007669"/>
    <property type="project" value="InterPro"/>
</dbReference>
<dbReference type="Pfam" id="PF00962">
    <property type="entry name" value="A_deaminase"/>
    <property type="match status" value="1"/>
</dbReference>
<keyword evidence="3" id="KW-0479">Metal-binding</keyword>
<comment type="cofactor">
    <cofactor evidence="1">
        <name>Zn(2+)</name>
        <dbReference type="ChEBI" id="CHEBI:29105"/>
    </cofactor>
</comment>
<dbReference type="Gene3D" id="3.20.20.140">
    <property type="entry name" value="Metal-dependent hydrolases"/>
    <property type="match status" value="1"/>
</dbReference>
<comment type="similarity">
    <text evidence="2">Belongs to the metallo-dependent hydrolases superfamily. Adenosine and AMP deaminases family.</text>
</comment>
<dbReference type="PROSITE" id="PS00485">
    <property type="entry name" value="A_DEAMINASE"/>
    <property type="match status" value="1"/>
</dbReference>
<dbReference type="InterPro" id="IPR001365">
    <property type="entry name" value="A_deaminase_dom"/>
</dbReference>
<evidence type="ECO:0000256" key="2">
    <source>
        <dbReference type="ARBA" id="ARBA00006676"/>
    </source>
</evidence>
<protein>
    <submittedName>
        <fullName evidence="7">Adenosine deaminase</fullName>
    </submittedName>
</protein>
<comment type="caution">
    <text evidence="7">The sequence shown here is derived from an EMBL/GenBank/DDBJ whole genome shotgun (WGS) entry which is preliminary data.</text>
</comment>
<evidence type="ECO:0000256" key="5">
    <source>
        <dbReference type="ARBA" id="ARBA00022833"/>
    </source>
</evidence>
<gene>
    <name evidence="7" type="ORF">OZSIB_2509</name>
</gene>
<dbReference type="SUPFAM" id="SSF51556">
    <property type="entry name" value="Metallo-dependent hydrolases"/>
    <property type="match status" value="1"/>
</dbReference>
<name>A0A367ZUU1_9BACT</name>
<evidence type="ECO:0000256" key="1">
    <source>
        <dbReference type="ARBA" id="ARBA00001947"/>
    </source>
</evidence>
<evidence type="ECO:0000259" key="6">
    <source>
        <dbReference type="Pfam" id="PF00962"/>
    </source>
</evidence>
<dbReference type="PANTHER" id="PTHR43114">
    <property type="entry name" value="ADENINE DEAMINASE"/>
    <property type="match status" value="1"/>
</dbReference>
<dbReference type="PANTHER" id="PTHR43114:SF6">
    <property type="entry name" value="ADENINE DEAMINASE"/>
    <property type="match status" value="1"/>
</dbReference>
<organism evidence="7 8">
    <name type="scientific">Candidatus Ozemobacter sibiricus</name>
    <dbReference type="NCBI Taxonomy" id="2268124"/>
    <lineage>
        <taxon>Bacteria</taxon>
        <taxon>Candidatus Ozemobacteria</taxon>
        <taxon>Candidatus Ozemobacterales</taxon>
        <taxon>Candidatus Ozemobacteraceae</taxon>
        <taxon>Candidatus Ozemobacter</taxon>
    </lineage>
</organism>
<evidence type="ECO:0000313" key="7">
    <source>
        <dbReference type="EMBL" id="RCK81132.1"/>
    </source>
</evidence>
<evidence type="ECO:0000313" key="8">
    <source>
        <dbReference type="Proteomes" id="UP000252355"/>
    </source>
</evidence>
<sequence length="321" mass="35884">MNQPSPTSLARTVPKAELHCHADAVIDAAMLRTLDPAFLRTPLAPEELEALCPARSWEDWLNGYAARIDAVMTRELFLASVQAHVRRWREQQVVYAELMISGWLQVHQPEETTIAFFRDLRRAIDEAAEGRLPVNLLVALSRGPRAALERRIERVLALRRAGLITGLGLAGDEGACTVASIHDLLDRAREAGLGIEIHAGERLGPDSVREALEWGRPDRLGHGLAAFEDPRLLDEIQRRGIHLEFCPTSNRLLTPYVDIRSHPLVRAHSLGLSYSVNTDDPAPFGCSLTSEFELLERDLGFTEADFGRILQNTRRAAFDRR</sequence>
<dbReference type="Proteomes" id="UP000252355">
    <property type="component" value="Unassembled WGS sequence"/>
</dbReference>
<dbReference type="InterPro" id="IPR032466">
    <property type="entry name" value="Metal_Hydrolase"/>
</dbReference>
<evidence type="ECO:0000256" key="4">
    <source>
        <dbReference type="ARBA" id="ARBA00022801"/>
    </source>
</evidence>
<accession>A0A367ZUU1</accession>
<keyword evidence="5" id="KW-0862">Zinc</keyword>
<keyword evidence="4" id="KW-0378">Hydrolase</keyword>
<evidence type="ECO:0000256" key="3">
    <source>
        <dbReference type="ARBA" id="ARBA00022723"/>
    </source>
</evidence>
<dbReference type="EMBL" id="QOQW01000003">
    <property type="protein sequence ID" value="RCK81132.1"/>
    <property type="molecule type" value="Genomic_DNA"/>
</dbReference>